<dbReference type="Proteomes" id="UP001519272">
    <property type="component" value="Unassembled WGS sequence"/>
</dbReference>
<dbReference type="RefSeq" id="WP_210090008.1">
    <property type="nucleotide sequence ID" value="NZ_JAGGKG010000015.1"/>
</dbReference>
<feature type="transmembrane region" description="Helical" evidence="1">
    <location>
        <begin position="6"/>
        <end position="28"/>
    </location>
</feature>
<feature type="transmembrane region" description="Helical" evidence="1">
    <location>
        <begin position="35"/>
        <end position="56"/>
    </location>
</feature>
<accession>A0ABS4FV06</accession>
<keyword evidence="3" id="KW-1185">Reference proteome</keyword>
<protein>
    <submittedName>
        <fullName evidence="2">Uncharacterized protein</fullName>
    </submittedName>
</protein>
<sequence length="57" mass="6237">MSIGLYIAVMVPVFIIAPLVSLGILRLYQGRKKSGFRLIGSAIASFALMQVAKHLFE</sequence>
<proteinExistence type="predicted"/>
<reference evidence="2 3" key="1">
    <citation type="submission" date="2021-03" db="EMBL/GenBank/DDBJ databases">
        <title>Genomic Encyclopedia of Type Strains, Phase IV (KMG-IV): sequencing the most valuable type-strain genomes for metagenomic binning, comparative biology and taxonomic classification.</title>
        <authorList>
            <person name="Goeker M."/>
        </authorList>
    </citation>
    <scope>NUCLEOTIDE SEQUENCE [LARGE SCALE GENOMIC DNA]</scope>
    <source>
        <strain evidence="2 3">DSM 14349</strain>
    </source>
</reference>
<evidence type="ECO:0000256" key="1">
    <source>
        <dbReference type="SAM" id="Phobius"/>
    </source>
</evidence>
<evidence type="ECO:0000313" key="3">
    <source>
        <dbReference type="Proteomes" id="UP001519272"/>
    </source>
</evidence>
<dbReference type="EMBL" id="JAGGKG010000015">
    <property type="protein sequence ID" value="MBP1906407.1"/>
    <property type="molecule type" value="Genomic_DNA"/>
</dbReference>
<gene>
    <name evidence="2" type="ORF">J2Z32_003057</name>
</gene>
<keyword evidence="1" id="KW-0812">Transmembrane</keyword>
<comment type="caution">
    <text evidence="2">The sequence shown here is derived from an EMBL/GenBank/DDBJ whole genome shotgun (WGS) entry which is preliminary data.</text>
</comment>
<keyword evidence="1" id="KW-1133">Transmembrane helix</keyword>
<evidence type="ECO:0000313" key="2">
    <source>
        <dbReference type="EMBL" id="MBP1906407.1"/>
    </source>
</evidence>
<name>A0ABS4FV06_9BACL</name>
<organism evidence="2 3">
    <name type="scientific">Paenibacillus turicensis</name>
    <dbReference type="NCBI Taxonomy" id="160487"/>
    <lineage>
        <taxon>Bacteria</taxon>
        <taxon>Bacillati</taxon>
        <taxon>Bacillota</taxon>
        <taxon>Bacilli</taxon>
        <taxon>Bacillales</taxon>
        <taxon>Paenibacillaceae</taxon>
        <taxon>Paenibacillus</taxon>
    </lineage>
</organism>
<keyword evidence="1" id="KW-0472">Membrane</keyword>